<name>A0A4D6NJS4_VIGUN</name>
<dbReference type="Proteomes" id="UP000501690">
    <property type="component" value="Linkage Group LG11"/>
</dbReference>
<reference evidence="2 3" key="1">
    <citation type="submission" date="2019-04" db="EMBL/GenBank/DDBJ databases">
        <title>An improved genome assembly and genetic linkage map for asparagus bean, Vigna unguiculata ssp. sesquipedialis.</title>
        <authorList>
            <person name="Xia Q."/>
            <person name="Zhang R."/>
            <person name="Dong Y."/>
        </authorList>
    </citation>
    <scope>NUCLEOTIDE SEQUENCE [LARGE SCALE GENOMIC DNA]</scope>
    <source>
        <tissue evidence="2">Leaf</tissue>
    </source>
</reference>
<protein>
    <recommendedName>
        <fullName evidence="4">Secreted protein</fullName>
    </recommendedName>
</protein>
<evidence type="ECO:0008006" key="4">
    <source>
        <dbReference type="Google" id="ProtNLM"/>
    </source>
</evidence>
<feature type="signal peptide" evidence="1">
    <location>
        <begin position="1"/>
        <end position="25"/>
    </location>
</feature>
<dbReference type="EMBL" id="CP039355">
    <property type="protein sequence ID" value="QCE13608.1"/>
    <property type="molecule type" value="Genomic_DNA"/>
</dbReference>
<sequence>MEGGRWWCAKLRLLLLFADLQWRRASLLRGGSFHGCCVREKWRGGEKMVVARGGCCCSGCCCRWFCSCVFRLEGGDVTEQWRHCCSGVVVGEVGGSGCRGGWKERRKLGLGFWKMKMMTWQNLIG</sequence>
<organism evidence="2 3">
    <name type="scientific">Vigna unguiculata</name>
    <name type="common">Cowpea</name>
    <dbReference type="NCBI Taxonomy" id="3917"/>
    <lineage>
        <taxon>Eukaryota</taxon>
        <taxon>Viridiplantae</taxon>
        <taxon>Streptophyta</taxon>
        <taxon>Embryophyta</taxon>
        <taxon>Tracheophyta</taxon>
        <taxon>Spermatophyta</taxon>
        <taxon>Magnoliopsida</taxon>
        <taxon>eudicotyledons</taxon>
        <taxon>Gunneridae</taxon>
        <taxon>Pentapetalae</taxon>
        <taxon>rosids</taxon>
        <taxon>fabids</taxon>
        <taxon>Fabales</taxon>
        <taxon>Fabaceae</taxon>
        <taxon>Papilionoideae</taxon>
        <taxon>50 kb inversion clade</taxon>
        <taxon>NPAAA clade</taxon>
        <taxon>indigoferoid/millettioid clade</taxon>
        <taxon>Phaseoleae</taxon>
        <taxon>Vigna</taxon>
    </lineage>
</organism>
<dbReference type="AlphaFoldDB" id="A0A4D6NJS4"/>
<evidence type="ECO:0000256" key="1">
    <source>
        <dbReference type="SAM" id="SignalP"/>
    </source>
</evidence>
<gene>
    <name evidence="2" type="ORF">DEO72_LG11g603</name>
</gene>
<keyword evidence="3" id="KW-1185">Reference proteome</keyword>
<proteinExistence type="predicted"/>
<feature type="chain" id="PRO_5020039110" description="Secreted protein" evidence="1">
    <location>
        <begin position="26"/>
        <end position="125"/>
    </location>
</feature>
<evidence type="ECO:0000313" key="2">
    <source>
        <dbReference type="EMBL" id="QCE13608.1"/>
    </source>
</evidence>
<keyword evidence="1" id="KW-0732">Signal</keyword>
<accession>A0A4D6NJS4</accession>
<evidence type="ECO:0000313" key="3">
    <source>
        <dbReference type="Proteomes" id="UP000501690"/>
    </source>
</evidence>